<dbReference type="AlphaFoldDB" id="A0A1Y6BAL9"/>
<dbReference type="Proteomes" id="UP000192917">
    <property type="component" value="Unassembled WGS sequence"/>
</dbReference>
<evidence type="ECO:0000313" key="2">
    <source>
        <dbReference type="EMBL" id="SME97987.1"/>
    </source>
</evidence>
<accession>A0A1Y6BAL9</accession>
<organism evidence="2 3">
    <name type="scientific">Tistlia consotensis USBA 355</name>
    <dbReference type="NCBI Taxonomy" id="560819"/>
    <lineage>
        <taxon>Bacteria</taxon>
        <taxon>Pseudomonadati</taxon>
        <taxon>Pseudomonadota</taxon>
        <taxon>Alphaproteobacteria</taxon>
        <taxon>Rhodospirillales</taxon>
        <taxon>Rhodovibrionaceae</taxon>
        <taxon>Tistlia</taxon>
    </lineage>
</organism>
<gene>
    <name evidence="2" type="ORF">SAMN05428998_102132</name>
</gene>
<keyword evidence="3" id="KW-1185">Reference proteome</keyword>
<proteinExistence type="predicted"/>
<name>A0A1Y6BAL9_9PROT</name>
<protein>
    <submittedName>
        <fullName evidence="2">Uncharacterized protein</fullName>
    </submittedName>
</protein>
<evidence type="ECO:0000256" key="1">
    <source>
        <dbReference type="SAM" id="MobiDB-lite"/>
    </source>
</evidence>
<dbReference type="STRING" id="560819.SAMN05428998_102132"/>
<sequence>MPCLPREKALRAIRTFPGGNRGRGALPRPAERLAAGGGMIYLGRTMSRVLQRLTALLLLAVFLPSLSDGGVGLRAAPQARPGTPQLQADAGGPVGASILPERVRLSPSLEKQRELRSGTAQPDDDGGALLPAQAPALPVPGLVRLRLPIGEGSRCLPPAAGAQRNRGPPAASVAA</sequence>
<evidence type="ECO:0000313" key="3">
    <source>
        <dbReference type="Proteomes" id="UP000192917"/>
    </source>
</evidence>
<dbReference type="EMBL" id="FWZX01000002">
    <property type="protein sequence ID" value="SME97987.1"/>
    <property type="molecule type" value="Genomic_DNA"/>
</dbReference>
<feature type="region of interest" description="Disordered" evidence="1">
    <location>
        <begin position="108"/>
        <end position="134"/>
    </location>
</feature>
<reference evidence="2 3" key="1">
    <citation type="submission" date="2017-04" db="EMBL/GenBank/DDBJ databases">
        <authorList>
            <person name="Afonso C.L."/>
            <person name="Miller P.J."/>
            <person name="Scott M.A."/>
            <person name="Spackman E."/>
            <person name="Goraichik I."/>
            <person name="Dimitrov K.M."/>
            <person name="Suarez D.L."/>
            <person name="Swayne D.E."/>
        </authorList>
    </citation>
    <scope>NUCLEOTIDE SEQUENCE [LARGE SCALE GENOMIC DNA]</scope>
    <source>
        <strain evidence="2 3">USBA 355</strain>
    </source>
</reference>
<feature type="region of interest" description="Disordered" evidence="1">
    <location>
        <begin position="154"/>
        <end position="175"/>
    </location>
</feature>